<evidence type="ECO:0000256" key="2">
    <source>
        <dbReference type="ARBA" id="ARBA00022692"/>
    </source>
</evidence>
<dbReference type="InterPro" id="IPR000412">
    <property type="entry name" value="ABC_2_transport"/>
</dbReference>
<dbReference type="GO" id="GO:0140359">
    <property type="term" value="F:ABC-type transporter activity"/>
    <property type="evidence" value="ECO:0007669"/>
    <property type="project" value="InterPro"/>
</dbReference>
<dbReference type="PROSITE" id="PS51012">
    <property type="entry name" value="ABC_TM2"/>
    <property type="match status" value="1"/>
</dbReference>
<dbReference type="KEGG" id="sgy:Sgly_1404"/>
<dbReference type="Proteomes" id="UP000007488">
    <property type="component" value="Chromosome"/>
</dbReference>
<accession>F0SWE1</accession>
<gene>
    <name evidence="7" type="ordered locus">Sgly_1404</name>
</gene>
<feature type="transmembrane region" description="Helical" evidence="5">
    <location>
        <begin position="178"/>
        <end position="196"/>
    </location>
</feature>
<dbReference type="STRING" id="645991.Sgly_1404"/>
<dbReference type="OrthoDB" id="162334at2"/>
<evidence type="ECO:0000313" key="8">
    <source>
        <dbReference type="Proteomes" id="UP000007488"/>
    </source>
</evidence>
<evidence type="ECO:0000256" key="5">
    <source>
        <dbReference type="SAM" id="Phobius"/>
    </source>
</evidence>
<keyword evidence="4 5" id="KW-0472">Membrane</keyword>
<dbReference type="GO" id="GO:0043190">
    <property type="term" value="C:ATP-binding cassette (ABC) transporter complex"/>
    <property type="evidence" value="ECO:0007669"/>
    <property type="project" value="InterPro"/>
</dbReference>
<reference evidence="7 8" key="1">
    <citation type="journal article" date="2011" name="Stand. Genomic Sci.">
        <title>Complete genome sequence of Syntrophobotulus glycolicus type strain (FlGlyR).</title>
        <authorList>
            <person name="Han C."/>
            <person name="Mwirichia R."/>
            <person name="Chertkov O."/>
            <person name="Held B."/>
            <person name="Lapidus A."/>
            <person name="Nolan M."/>
            <person name="Lucas S."/>
            <person name="Hammon N."/>
            <person name="Deshpande S."/>
            <person name="Cheng J.F."/>
            <person name="Tapia R."/>
            <person name="Goodwin L."/>
            <person name="Pitluck S."/>
            <person name="Huntemann M."/>
            <person name="Liolios K."/>
            <person name="Ivanova N."/>
            <person name="Pagani I."/>
            <person name="Mavromatis K."/>
            <person name="Ovchinikova G."/>
            <person name="Pati A."/>
            <person name="Chen A."/>
            <person name="Palaniappan K."/>
            <person name="Land M."/>
            <person name="Hauser L."/>
            <person name="Brambilla E.M."/>
            <person name="Rohde M."/>
            <person name="Spring S."/>
            <person name="Sikorski J."/>
            <person name="Goker M."/>
            <person name="Woyke T."/>
            <person name="Bristow J."/>
            <person name="Eisen J.A."/>
            <person name="Markowitz V."/>
            <person name="Hugenholtz P."/>
            <person name="Kyrpides N.C."/>
            <person name="Klenk H.P."/>
            <person name="Detter J.C."/>
        </authorList>
    </citation>
    <scope>NUCLEOTIDE SEQUENCE [LARGE SCALE GENOMIC DNA]</scope>
    <source>
        <strain evidence="8">DSM 8271 / FlGlyR</strain>
    </source>
</reference>
<sequence length="284" mass="30580">MSHLLVRNLNVFFRDKTSVFFSLLGVLIIIGLYVLFLGDLVISDLGEIKGARFLIDSWIMAGVLAVSSITAALGAFGTMVDDKAKKVIKDFNASPLSRRSLTAGYIASSFVIGVILTLVALVFAELYIVAYGGRLLDLPAALRLIGVILLSVLSSSSMVCLLVSFLSSMNAFGTASTIIGTLIGFLTGTYIPIGIFPDPIQTVIRLFPVSHSGVLFRQLMMDVPLRESFAGAPSSAANAFREEMGVVFTYGGNVFPWWGSVLVLAATALVFYSLALFRLTRKSR</sequence>
<feature type="transmembrane region" description="Helical" evidence="5">
    <location>
        <begin position="144"/>
        <end position="166"/>
    </location>
</feature>
<dbReference type="eggNOG" id="COG0842">
    <property type="taxonomic scope" value="Bacteria"/>
</dbReference>
<dbReference type="PIRSF" id="PIRSF006648">
    <property type="entry name" value="DrrB"/>
    <property type="match status" value="1"/>
</dbReference>
<keyword evidence="2 5" id="KW-0812">Transmembrane</keyword>
<protein>
    <submittedName>
        <fullName evidence="7">ABC-2 type transporter</fullName>
    </submittedName>
</protein>
<dbReference type="InterPro" id="IPR013525">
    <property type="entry name" value="ABC2_TM"/>
</dbReference>
<evidence type="ECO:0000256" key="1">
    <source>
        <dbReference type="ARBA" id="ARBA00004141"/>
    </source>
</evidence>
<dbReference type="InterPro" id="IPR051784">
    <property type="entry name" value="Nod_factor_ABC_transporter"/>
</dbReference>
<feature type="domain" description="ABC transmembrane type-2" evidence="6">
    <location>
        <begin position="17"/>
        <end position="282"/>
    </location>
</feature>
<organism evidence="7 8">
    <name type="scientific">Syntrophobotulus glycolicus (strain DSM 8271 / FlGlyR)</name>
    <dbReference type="NCBI Taxonomy" id="645991"/>
    <lineage>
        <taxon>Bacteria</taxon>
        <taxon>Bacillati</taxon>
        <taxon>Bacillota</taxon>
        <taxon>Clostridia</taxon>
        <taxon>Eubacteriales</taxon>
        <taxon>Desulfitobacteriaceae</taxon>
        <taxon>Syntrophobotulus</taxon>
    </lineage>
</organism>
<feature type="transmembrane region" description="Helical" evidence="5">
    <location>
        <begin position="101"/>
        <end position="124"/>
    </location>
</feature>
<proteinExistence type="predicted"/>
<evidence type="ECO:0000256" key="4">
    <source>
        <dbReference type="ARBA" id="ARBA00023136"/>
    </source>
</evidence>
<reference evidence="8" key="2">
    <citation type="submission" date="2011-02" db="EMBL/GenBank/DDBJ databases">
        <title>The complete genome of Syntrophobotulus glycolicus DSM 8271.</title>
        <authorList>
            <person name="Lucas S."/>
            <person name="Copeland A."/>
            <person name="Lapidus A."/>
            <person name="Bruce D."/>
            <person name="Goodwin L."/>
            <person name="Pitluck S."/>
            <person name="Kyrpides N."/>
            <person name="Mavromatis K."/>
            <person name="Pagani I."/>
            <person name="Ivanova N."/>
            <person name="Mikhailova N."/>
            <person name="Chertkov O."/>
            <person name="Held B."/>
            <person name="Detter J.C."/>
            <person name="Tapia R."/>
            <person name="Han C."/>
            <person name="Land M."/>
            <person name="Hauser L."/>
            <person name="Markowitz V."/>
            <person name="Cheng J.-F."/>
            <person name="Hugenholtz P."/>
            <person name="Woyke T."/>
            <person name="Wu D."/>
            <person name="Spring S."/>
            <person name="Schroeder M."/>
            <person name="Brambilla E."/>
            <person name="Klenk H.-P."/>
            <person name="Eisen J.A."/>
        </authorList>
    </citation>
    <scope>NUCLEOTIDE SEQUENCE [LARGE SCALE GENOMIC DNA]</scope>
    <source>
        <strain evidence="8">DSM 8271 / FlGlyR</strain>
    </source>
</reference>
<keyword evidence="8" id="KW-1185">Reference proteome</keyword>
<feature type="transmembrane region" description="Helical" evidence="5">
    <location>
        <begin position="58"/>
        <end position="80"/>
    </location>
</feature>
<dbReference type="InterPro" id="IPR047817">
    <property type="entry name" value="ABC2_TM_bact-type"/>
</dbReference>
<dbReference type="Pfam" id="PF12698">
    <property type="entry name" value="ABC2_membrane_3"/>
    <property type="match status" value="1"/>
</dbReference>
<keyword evidence="3 5" id="KW-1133">Transmembrane helix</keyword>
<feature type="transmembrane region" description="Helical" evidence="5">
    <location>
        <begin position="20"/>
        <end position="38"/>
    </location>
</feature>
<name>F0SWE1_SYNGF</name>
<comment type="subcellular location">
    <subcellularLocation>
        <location evidence="1">Membrane</location>
        <topology evidence="1">Multi-pass membrane protein</topology>
    </subcellularLocation>
</comment>
<evidence type="ECO:0000313" key="7">
    <source>
        <dbReference type="EMBL" id="ADY55707.1"/>
    </source>
</evidence>
<dbReference type="HOGENOM" id="CLU_079551_1_0_9"/>
<dbReference type="AlphaFoldDB" id="F0SWE1"/>
<evidence type="ECO:0000259" key="6">
    <source>
        <dbReference type="PROSITE" id="PS51012"/>
    </source>
</evidence>
<evidence type="ECO:0000256" key="3">
    <source>
        <dbReference type="ARBA" id="ARBA00022989"/>
    </source>
</evidence>
<dbReference type="PANTHER" id="PTHR43229">
    <property type="entry name" value="NODULATION PROTEIN J"/>
    <property type="match status" value="1"/>
</dbReference>
<dbReference type="PANTHER" id="PTHR43229:SF2">
    <property type="entry name" value="NODULATION PROTEIN J"/>
    <property type="match status" value="1"/>
</dbReference>
<dbReference type="EMBL" id="CP002547">
    <property type="protein sequence ID" value="ADY55707.1"/>
    <property type="molecule type" value="Genomic_DNA"/>
</dbReference>
<feature type="transmembrane region" description="Helical" evidence="5">
    <location>
        <begin position="257"/>
        <end position="277"/>
    </location>
</feature>